<gene>
    <name evidence="1" type="ORF">JR347_13060</name>
</gene>
<sequence length="184" mass="21291">MKKLVYLIILISAVNIQLVAQKKYKYELGLENGEVIKTNALRHEDKRSYFQVKRDRYKYKDVKYFIDKDDYYLKSEPGPSMYLRRVHGEKVCAYSGRRTQNKPEGSGYEGMFGGSNAVGIGEFAYYYQKPGGEFKQMTLENLKEDLKDNEASMLVLSEIENDNNSAGNRAKMLEALDVYNKYNP</sequence>
<dbReference type="RefSeq" id="WP_205721038.1">
    <property type="nucleotide sequence ID" value="NZ_CP070608.1"/>
</dbReference>
<dbReference type="EMBL" id="CP070608">
    <property type="protein sequence ID" value="QSE96524.1"/>
    <property type="molecule type" value="Genomic_DNA"/>
</dbReference>
<accession>A0A974WE05</accession>
<proteinExistence type="predicted"/>
<keyword evidence="2" id="KW-1185">Reference proteome</keyword>
<dbReference type="Proteomes" id="UP000662783">
    <property type="component" value="Chromosome"/>
</dbReference>
<organism evidence="1 2">
    <name type="scientific">Fulvivirga lutea</name>
    <dbReference type="NCBI Taxonomy" id="2810512"/>
    <lineage>
        <taxon>Bacteria</taxon>
        <taxon>Pseudomonadati</taxon>
        <taxon>Bacteroidota</taxon>
        <taxon>Cytophagia</taxon>
        <taxon>Cytophagales</taxon>
        <taxon>Fulvivirgaceae</taxon>
        <taxon>Fulvivirga</taxon>
    </lineage>
</organism>
<reference evidence="1" key="1">
    <citation type="submission" date="2021-02" db="EMBL/GenBank/DDBJ databases">
        <title>Fulvivirga sp. S481 isolated from sea water.</title>
        <authorList>
            <person name="Bae S.S."/>
            <person name="Baek K."/>
        </authorList>
    </citation>
    <scope>NUCLEOTIDE SEQUENCE</scope>
    <source>
        <strain evidence="1">S481</strain>
    </source>
</reference>
<evidence type="ECO:0000313" key="2">
    <source>
        <dbReference type="Proteomes" id="UP000662783"/>
    </source>
</evidence>
<evidence type="ECO:0000313" key="1">
    <source>
        <dbReference type="EMBL" id="QSE96524.1"/>
    </source>
</evidence>
<protein>
    <submittedName>
        <fullName evidence="1">Uncharacterized protein</fullName>
    </submittedName>
</protein>
<dbReference type="AlphaFoldDB" id="A0A974WE05"/>
<name>A0A974WE05_9BACT</name>
<dbReference type="KEGG" id="fuv:JR347_13060"/>